<reference evidence="10 11" key="1">
    <citation type="journal article" date="2013" name="Genome Announc.">
        <title>Draft Genome Sequence of Amycolatopsis decaplanina Strain DSM 44594T.</title>
        <authorList>
            <person name="Kaur N."/>
            <person name="Kumar S."/>
            <person name="Bala M."/>
            <person name="Raghava G.P."/>
            <person name="Mayilraj S."/>
        </authorList>
    </citation>
    <scope>NUCLEOTIDE SEQUENCE [LARGE SCALE GENOMIC DNA]</scope>
    <source>
        <strain evidence="10 11">DSM 44594</strain>
    </source>
</reference>
<dbReference type="PANTHER" id="PTHR11079:SF190">
    <property type="entry name" value="CYTOSINE DEAMINASE"/>
    <property type="match status" value="1"/>
</dbReference>
<feature type="domain" description="CMP/dCMP-type deaminase" evidence="9">
    <location>
        <begin position="5"/>
        <end position="114"/>
    </location>
</feature>
<keyword evidence="11" id="KW-1185">Reference proteome</keyword>
<comment type="pathway">
    <text evidence="8">Pyrimidine metabolism.</text>
</comment>
<evidence type="ECO:0000256" key="7">
    <source>
        <dbReference type="ARBA" id="ARBA00022833"/>
    </source>
</evidence>
<comment type="subunit">
    <text evidence="3">Homodimer.</text>
</comment>
<dbReference type="AlphaFoldDB" id="M2ZMN4"/>
<comment type="cofactor">
    <cofactor evidence="1">
        <name>Zn(2+)</name>
        <dbReference type="ChEBI" id="CHEBI:29105"/>
    </cofactor>
</comment>
<evidence type="ECO:0000259" key="9">
    <source>
        <dbReference type="PROSITE" id="PS51747"/>
    </source>
</evidence>
<evidence type="ECO:0000256" key="8">
    <source>
        <dbReference type="ARBA" id="ARBA00060693"/>
    </source>
</evidence>
<dbReference type="InterPro" id="IPR002125">
    <property type="entry name" value="CMP_dCMP_dom"/>
</dbReference>
<evidence type="ECO:0000313" key="10">
    <source>
        <dbReference type="EMBL" id="EME62108.1"/>
    </source>
</evidence>
<dbReference type="GO" id="GO:0008835">
    <property type="term" value="F:diaminohydroxyphosphoribosylaminopyrimidine deaminase activity"/>
    <property type="evidence" value="ECO:0007669"/>
    <property type="project" value="TreeGrafter"/>
</dbReference>
<dbReference type="EMBL" id="AOHO01000043">
    <property type="protein sequence ID" value="EME62108.1"/>
    <property type="molecule type" value="Genomic_DNA"/>
</dbReference>
<dbReference type="Gene3D" id="3.40.140.10">
    <property type="entry name" value="Cytidine Deaminase, domain 2"/>
    <property type="match status" value="1"/>
</dbReference>
<sequence length="156" mass="16994">MTQVIEPAQLLSVAREEAELGKAEGGVPIGAALFDTTGALLGRGHNRRVQDGDPSMHAETSAFRNAGRRPHYRDTIMVTTLSPCWYCSGLVRQFGIGRVIIGEATTFEGGHGWLEDNGVEITLLDDPACTTLMTEFIQEHPELWFEDIGVPATPND</sequence>
<dbReference type="InterPro" id="IPR016193">
    <property type="entry name" value="Cytidine_deaminase-like"/>
</dbReference>
<dbReference type="RefSeq" id="WP_007029760.1">
    <property type="nucleotide sequence ID" value="NZ_AOHO01000043.1"/>
</dbReference>
<dbReference type="Pfam" id="PF00383">
    <property type="entry name" value="dCMP_cyt_deam_1"/>
    <property type="match status" value="1"/>
</dbReference>
<proteinExistence type="predicted"/>
<dbReference type="GO" id="GO:0072527">
    <property type="term" value="P:pyrimidine-containing compound metabolic process"/>
    <property type="evidence" value="ECO:0007669"/>
    <property type="project" value="UniProtKB-ARBA"/>
</dbReference>
<organism evidence="10 11">
    <name type="scientific">Amycolatopsis decaplanina DSM 44594</name>
    <dbReference type="NCBI Taxonomy" id="1284240"/>
    <lineage>
        <taxon>Bacteria</taxon>
        <taxon>Bacillati</taxon>
        <taxon>Actinomycetota</taxon>
        <taxon>Actinomycetes</taxon>
        <taxon>Pseudonocardiales</taxon>
        <taxon>Pseudonocardiaceae</taxon>
        <taxon>Amycolatopsis</taxon>
    </lineage>
</organism>
<name>M2ZMN4_9PSEU</name>
<evidence type="ECO:0000256" key="3">
    <source>
        <dbReference type="ARBA" id="ARBA00011738"/>
    </source>
</evidence>
<dbReference type="PANTHER" id="PTHR11079">
    <property type="entry name" value="CYTOSINE DEAMINASE FAMILY MEMBER"/>
    <property type="match status" value="1"/>
</dbReference>
<gene>
    <name evidence="10" type="ORF">H074_09245</name>
</gene>
<protein>
    <submittedName>
        <fullName evidence="10">Cytosine deaminase</fullName>
    </submittedName>
</protein>
<accession>M2ZMN4</accession>
<dbReference type="SUPFAM" id="SSF53927">
    <property type="entry name" value="Cytidine deaminase-like"/>
    <property type="match status" value="1"/>
</dbReference>
<dbReference type="PATRIC" id="fig|1284240.4.peg.1871"/>
<keyword evidence="6" id="KW-0378">Hydrolase</keyword>
<dbReference type="GO" id="GO:0046872">
    <property type="term" value="F:metal ion binding"/>
    <property type="evidence" value="ECO:0007669"/>
    <property type="project" value="UniProtKB-KW"/>
</dbReference>
<evidence type="ECO:0000256" key="1">
    <source>
        <dbReference type="ARBA" id="ARBA00001947"/>
    </source>
</evidence>
<keyword evidence="4" id="KW-0963">Cytoplasm</keyword>
<evidence type="ECO:0000313" key="11">
    <source>
        <dbReference type="Proteomes" id="UP000054226"/>
    </source>
</evidence>
<comment type="subcellular location">
    <subcellularLocation>
        <location evidence="2">Cytoplasm</location>
    </subcellularLocation>
</comment>
<dbReference type="PROSITE" id="PS51747">
    <property type="entry name" value="CYT_DCMP_DEAMINASES_2"/>
    <property type="match status" value="1"/>
</dbReference>
<dbReference type="CDD" id="cd01285">
    <property type="entry name" value="nucleoside_deaminase"/>
    <property type="match status" value="1"/>
</dbReference>
<comment type="caution">
    <text evidence="10">The sequence shown here is derived from an EMBL/GenBank/DDBJ whole genome shotgun (WGS) entry which is preliminary data.</text>
</comment>
<evidence type="ECO:0000256" key="6">
    <source>
        <dbReference type="ARBA" id="ARBA00022801"/>
    </source>
</evidence>
<keyword evidence="5" id="KW-0479">Metal-binding</keyword>
<evidence type="ECO:0000256" key="2">
    <source>
        <dbReference type="ARBA" id="ARBA00004496"/>
    </source>
</evidence>
<dbReference type="Proteomes" id="UP000054226">
    <property type="component" value="Unassembled WGS sequence"/>
</dbReference>
<keyword evidence="7" id="KW-0862">Zinc</keyword>
<dbReference type="GO" id="GO:0005737">
    <property type="term" value="C:cytoplasm"/>
    <property type="evidence" value="ECO:0007669"/>
    <property type="project" value="UniProtKB-SubCell"/>
</dbReference>
<evidence type="ECO:0000256" key="4">
    <source>
        <dbReference type="ARBA" id="ARBA00022490"/>
    </source>
</evidence>
<dbReference type="FunFam" id="3.40.140.10:FF:000016">
    <property type="entry name" value="Cytosine deaminase"/>
    <property type="match status" value="1"/>
</dbReference>
<dbReference type="GO" id="GO:0055086">
    <property type="term" value="P:nucleobase-containing small molecule metabolic process"/>
    <property type="evidence" value="ECO:0007669"/>
    <property type="project" value="UniProtKB-ARBA"/>
</dbReference>
<evidence type="ECO:0000256" key="5">
    <source>
        <dbReference type="ARBA" id="ARBA00022723"/>
    </source>
</evidence>